<evidence type="ECO:0000313" key="6">
    <source>
        <dbReference type="EMBL" id="MCM8556862.1"/>
    </source>
</evidence>
<dbReference type="EMBL" id="JAMSHT010000001">
    <property type="protein sequence ID" value="MCM8556862.1"/>
    <property type="molecule type" value="Genomic_DNA"/>
</dbReference>
<keyword evidence="2" id="KW-0813">Transport</keyword>
<sequence length="297" mass="32000">MDYAIETTALTKRFGKQIAVNDVDLKVPNGAIFGFLGSNGAGKSTSVRMILGLSRPTSGQIRLFGEKLQHKKRPLIGAMADSPGGAFYDHLSARDNLRVVATSLGITENVDALLETVGLSHAASKKVRAFSTGMRQRLGIARALIGSPPLVILDEPLNGLDPEGIREMRQLIRTLAEGRTLIICSHLLGEIELVASHIALLSEGRLVHQGPLADLATGPPKLDIEARGDQVAALLKAMSTEIEQIEGDRYRLTLGNHDPAAINRKLVESGAEVSALTPYRFSLEEFYHHQIGSAHHG</sequence>
<keyword evidence="3" id="KW-0547">Nucleotide-binding</keyword>
<reference evidence="6" key="1">
    <citation type="submission" date="2022-06" db="EMBL/GenBank/DDBJ databases">
        <title>Sphingomicrobium sedimins sp. nov., a marine bacterium isolated from tidal flat.</title>
        <authorList>
            <person name="Kim C.-H."/>
            <person name="Yoo Y."/>
            <person name="Kim J.-J."/>
        </authorList>
    </citation>
    <scope>NUCLEOTIDE SEQUENCE</scope>
    <source>
        <strain evidence="6">GRR-S6-50</strain>
    </source>
</reference>
<dbReference type="Proteomes" id="UP001155128">
    <property type="component" value="Unassembled WGS sequence"/>
</dbReference>
<dbReference type="PANTHER" id="PTHR43335">
    <property type="entry name" value="ABC TRANSPORTER, ATP-BINDING PROTEIN"/>
    <property type="match status" value="1"/>
</dbReference>
<dbReference type="GO" id="GO:0005524">
    <property type="term" value="F:ATP binding"/>
    <property type="evidence" value="ECO:0007669"/>
    <property type="project" value="UniProtKB-KW"/>
</dbReference>
<dbReference type="PROSITE" id="PS50893">
    <property type="entry name" value="ABC_TRANSPORTER_2"/>
    <property type="match status" value="1"/>
</dbReference>
<proteinExistence type="inferred from homology"/>
<evidence type="ECO:0000256" key="3">
    <source>
        <dbReference type="ARBA" id="ARBA00022741"/>
    </source>
</evidence>
<gene>
    <name evidence="6" type="ORF">NDO55_03405</name>
</gene>
<dbReference type="GO" id="GO:0016887">
    <property type="term" value="F:ATP hydrolysis activity"/>
    <property type="evidence" value="ECO:0007669"/>
    <property type="project" value="InterPro"/>
</dbReference>
<organism evidence="6 7">
    <name type="scientific">Sphingomicrobium sediminis</name>
    <dbReference type="NCBI Taxonomy" id="2950949"/>
    <lineage>
        <taxon>Bacteria</taxon>
        <taxon>Pseudomonadati</taxon>
        <taxon>Pseudomonadota</taxon>
        <taxon>Alphaproteobacteria</taxon>
        <taxon>Sphingomonadales</taxon>
        <taxon>Sphingomonadaceae</taxon>
        <taxon>Sphingomicrobium</taxon>
    </lineage>
</organism>
<comment type="similarity">
    <text evidence="1">Belongs to the ABC transporter superfamily.</text>
</comment>
<dbReference type="RefSeq" id="WP_252112429.1">
    <property type="nucleotide sequence ID" value="NZ_JAMSHT010000001.1"/>
</dbReference>
<protein>
    <submittedName>
        <fullName evidence="6">ATP-binding cassette domain-containing protein</fullName>
    </submittedName>
</protein>
<dbReference type="PANTHER" id="PTHR43335:SF4">
    <property type="entry name" value="ABC TRANSPORTER, ATP-BINDING PROTEIN"/>
    <property type="match status" value="1"/>
</dbReference>
<feature type="domain" description="ABC transporter" evidence="5">
    <location>
        <begin position="5"/>
        <end position="228"/>
    </location>
</feature>
<dbReference type="Pfam" id="PF00005">
    <property type="entry name" value="ABC_tran"/>
    <property type="match status" value="1"/>
</dbReference>
<evidence type="ECO:0000313" key="7">
    <source>
        <dbReference type="Proteomes" id="UP001155128"/>
    </source>
</evidence>
<evidence type="ECO:0000256" key="4">
    <source>
        <dbReference type="ARBA" id="ARBA00022840"/>
    </source>
</evidence>
<evidence type="ECO:0000256" key="1">
    <source>
        <dbReference type="ARBA" id="ARBA00005417"/>
    </source>
</evidence>
<dbReference type="InterPro" id="IPR027417">
    <property type="entry name" value="P-loop_NTPase"/>
</dbReference>
<name>A0A9X2EK84_9SPHN</name>
<dbReference type="SUPFAM" id="SSF52540">
    <property type="entry name" value="P-loop containing nucleoside triphosphate hydrolases"/>
    <property type="match status" value="1"/>
</dbReference>
<evidence type="ECO:0000256" key="2">
    <source>
        <dbReference type="ARBA" id="ARBA00022448"/>
    </source>
</evidence>
<keyword evidence="4 6" id="KW-0067">ATP-binding</keyword>
<dbReference type="Gene3D" id="3.40.50.300">
    <property type="entry name" value="P-loop containing nucleotide triphosphate hydrolases"/>
    <property type="match status" value="1"/>
</dbReference>
<keyword evidence="7" id="KW-1185">Reference proteome</keyword>
<evidence type="ECO:0000259" key="5">
    <source>
        <dbReference type="PROSITE" id="PS50893"/>
    </source>
</evidence>
<comment type="caution">
    <text evidence="6">The sequence shown here is derived from an EMBL/GenBank/DDBJ whole genome shotgun (WGS) entry which is preliminary data.</text>
</comment>
<dbReference type="SMART" id="SM00382">
    <property type="entry name" value="AAA"/>
    <property type="match status" value="1"/>
</dbReference>
<dbReference type="AlphaFoldDB" id="A0A9X2EK84"/>
<dbReference type="InterPro" id="IPR003593">
    <property type="entry name" value="AAA+_ATPase"/>
</dbReference>
<dbReference type="InterPro" id="IPR003439">
    <property type="entry name" value="ABC_transporter-like_ATP-bd"/>
</dbReference>
<accession>A0A9X2EK84</accession>